<dbReference type="RefSeq" id="WP_377316124.1">
    <property type="nucleotide sequence ID" value="NZ_JBHUIY010000017.1"/>
</dbReference>
<protein>
    <submittedName>
        <fullName evidence="1">Uncharacterized protein</fullName>
    </submittedName>
</protein>
<keyword evidence="2" id="KW-1185">Reference proteome</keyword>
<gene>
    <name evidence="1" type="ORF">ACFSNB_10165</name>
</gene>
<evidence type="ECO:0000313" key="1">
    <source>
        <dbReference type="EMBL" id="MFD2234172.1"/>
    </source>
</evidence>
<organism evidence="1 2">
    <name type="scientific">Phaeospirillum tilakii</name>
    <dbReference type="NCBI Taxonomy" id="741673"/>
    <lineage>
        <taxon>Bacteria</taxon>
        <taxon>Pseudomonadati</taxon>
        <taxon>Pseudomonadota</taxon>
        <taxon>Alphaproteobacteria</taxon>
        <taxon>Rhodospirillales</taxon>
        <taxon>Rhodospirillaceae</taxon>
        <taxon>Phaeospirillum</taxon>
    </lineage>
</organism>
<dbReference type="EMBL" id="JBHUIY010000017">
    <property type="protein sequence ID" value="MFD2234172.1"/>
    <property type="molecule type" value="Genomic_DNA"/>
</dbReference>
<dbReference type="Proteomes" id="UP001597296">
    <property type="component" value="Unassembled WGS sequence"/>
</dbReference>
<proteinExistence type="predicted"/>
<evidence type="ECO:0000313" key="2">
    <source>
        <dbReference type="Proteomes" id="UP001597296"/>
    </source>
</evidence>
<reference evidence="2" key="1">
    <citation type="journal article" date="2019" name="Int. J. Syst. Evol. Microbiol.">
        <title>The Global Catalogue of Microorganisms (GCM) 10K type strain sequencing project: providing services to taxonomists for standard genome sequencing and annotation.</title>
        <authorList>
            <consortium name="The Broad Institute Genomics Platform"/>
            <consortium name="The Broad Institute Genome Sequencing Center for Infectious Disease"/>
            <person name="Wu L."/>
            <person name="Ma J."/>
        </authorList>
    </citation>
    <scope>NUCLEOTIDE SEQUENCE [LARGE SCALE GENOMIC DNA]</scope>
    <source>
        <strain evidence="2">KCTC 15012</strain>
    </source>
</reference>
<accession>A0ABW5CBE1</accession>
<comment type="caution">
    <text evidence="1">The sequence shown here is derived from an EMBL/GenBank/DDBJ whole genome shotgun (WGS) entry which is preliminary data.</text>
</comment>
<sequence length="350" mass="39680">MAKLDIINLVYGEKFTRFFVDISLPSQLSPGNIPSLRERGESCYNIYTTAADAATIQAAPSYRLLASLMPVNLVILSAEQIRSPEERAQQGQTVWSVLSMVHKMAIEQTRTEHLVFLAPDWVIADGSLGMIERRLDQGYEAIVISAPRIEWEGAEPLFRAWVVNGEYLALPGRVLVDIMLKHLHWLHQALTHDMRWYADVIRVNWPSLMLWRHPEIGFIVHSAHLHPVAVKRSSGHAGFTTTIDGDYLSHFTPGTDKIYFATDSDELCISDITPRGYGQEYRSDQPLGIFYLAHWIQQNTTPINRWFMEQSFLFKSSGCKDEVMATCSQISRQRTANLLTLCRSLLGLSS</sequence>
<name>A0ABW5CBE1_9PROT</name>